<evidence type="ECO:0000256" key="7">
    <source>
        <dbReference type="RuleBase" id="RU367016"/>
    </source>
</evidence>
<dbReference type="RefSeq" id="WP_172233397.1">
    <property type="nucleotide sequence ID" value="NZ_CP035946.1"/>
</dbReference>
<gene>
    <name evidence="9" type="ORF">AVCANL283_03000</name>
</gene>
<evidence type="ECO:0000259" key="8">
    <source>
        <dbReference type="Pfam" id="PF09335"/>
    </source>
</evidence>
<feature type="transmembrane region" description="Helical" evidence="7">
    <location>
        <begin position="143"/>
        <end position="164"/>
    </location>
</feature>
<dbReference type="EMBL" id="JACGBB010000004">
    <property type="protein sequence ID" value="MBZ7987088.1"/>
    <property type="molecule type" value="Genomic_DNA"/>
</dbReference>
<keyword evidence="5 7" id="KW-1133">Transmembrane helix</keyword>
<dbReference type="PANTHER" id="PTHR30353">
    <property type="entry name" value="INNER MEMBRANE PROTEIN DEDA-RELATED"/>
    <property type="match status" value="1"/>
</dbReference>
<proteinExistence type="inferred from homology"/>
<evidence type="ECO:0000256" key="6">
    <source>
        <dbReference type="ARBA" id="ARBA00023136"/>
    </source>
</evidence>
<keyword evidence="6 7" id="KW-0472">Membrane</keyword>
<evidence type="ECO:0000256" key="4">
    <source>
        <dbReference type="ARBA" id="ARBA00022692"/>
    </source>
</evidence>
<evidence type="ECO:0000256" key="5">
    <source>
        <dbReference type="ARBA" id="ARBA00022989"/>
    </source>
</evidence>
<accession>A0ABS7WRC3</accession>
<name>A0ABS7WRC3_9BACT</name>
<evidence type="ECO:0000313" key="9">
    <source>
        <dbReference type="EMBL" id="MBZ7987088.1"/>
    </source>
</evidence>
<keyword evidence="3 7" id="KW-1003">Cell membrane</keyword>
<dbReference type="InterPro" id="IPR032818">
    <property type="entry name" value="DedA-like"/>
</dbReference>
<sequence>MDIIINFLTDFFADPENFLTTLFSEKIILASIIIFLWCMLEGESALILAGLAAHGGHIHIVLITFIAGCGGFIGDQIYFYIGRYSKNYIRKKLSKQKRKFAIAQLLLQKYGWPIIFIQRYMYGFRTIIPMSIGLTGYSSKKFALINFISAQVWAAITITLAYIFGNEIWIIINWAAEHWYLAIIIIVLFLSSIIYAFKKLENRLLRKERKEKNESRI</sequence>
<comment type="subcellular location">
    <subcellularLocation>
        <location evidence="1 7">Cell membrane</location>
        <topology evidence="1 7">Multi-pass membrane protein</topology>
    </subcellularLocation>
</comment>
<keyword evidence="10" id="KW-1185">Reference proteome</keyword>
<comment type="caution">
    <text evidence="9">The sequence shown here is derived from an EMBL/GenBank/DDBJ whole genome shotgun (WGS) entry which is preliminary data.</text>
</comment>
<feature type="transmembrane region" description="Helical" evidence="7">
    <location>
        <begin position="60"/>
        <end position="81"/>
    </location>
</feature>
<dbReference type="Proteomes" id="UP000786183">
    <property type="component" value="Unassembled WGS sequence"/>
</dbReference>
<evidence type="ECO:0000256" key="1">
    <source>
        <dbReference type="ARBA" id="ARBA00004651"/>
    </source>
</evidence>
<organism evidence="9 10">
    <name type="scientific">Campylobacter canadensis</name>
    <dbReference type="NCBI Taxonomy" id="449520"/>
    <lineage>
        <taxon>Bacteria</taxon>
        <taxon>Pseudomonadati</taxon>
        <taxon>Campylobacterota</taxon>
        <taxon>Epsilonproteobacteria</taxon>
        <taxon>Campylobacterales</taxon>
        <taxon>Campylobacteraceae</taxon>
        <taxon>Campylobacter</taxon>
    </lineage>
</organism>
<reference evidence="9 10" key="1">
    <citation type="submission" date="2020-07" db="EMBL/GenBank/DDBJ databases">
        <title>Transfer of Campylobacter canadensis to the novel genus Avispirillum gen. nov., that also includes two novel species recovered from migratory waterfowl: Avispirillum anseris sp. nov. and Avispirillum brantae sp. nov.</title>
        <authorList>
            <person name="Miller W.G."/>
            <person name="Chapman M.H."/>
            <person name="Yee E."/>
            <person name="Inglis G.D."/>
        </authorList>
    </citation>
    <scope>NUCLEOTIDE SEQUENCE [LARGE SCALE GENOMIC DNA]</scope>
    <source>
        <strain evidence="9 10">L283</strain>
    </source>
</reference>
<evidence type="ECO:0000313" key="10">
    <source>
        <dbReference type="Proteomes" id="UP000786183"/>
    </source>
</evidence>
<keyword evidence="4 7" id="KW-0812">Transmembrane</keyword>
<dbReference type="InterPro" id="IPR032816">
    <property type="entry name" value="VTT_dom"/>
</dbReference>
<dbReference type="PANTHER" id="PTHR30353:SF15">
    <property type="entry name" value="INNER MEMBRANE PROTEIN YABI"/>
    <property type="match status" value="1"/>
</dbReference>
<feature type="domain" description="VTT" evidence="8">
    <location>
        <begin position="46"/>
        <end position="160"/>
    </location>
</feature>
<feature type="transmembrane region" description="Helical" evidence="7">
    <location>
        <begin position="27"/>
        <end position="53"/>
    </location>
</feature>
<comment type="similarity">
    <text evidence="2 7">Belongs to the DedA family.</text>
</comment>
<dbReference type="Pfam" id="PF09335">
    <property type="entry name" value="VTT_dom"/>
    <property type="match status" value="1"/>
</dbReference>
<evidence type="ECO:0000256" key="3">
    <source>
        <dbReference type="ARBA" id="ARBA00022475"/>
    </source>
</evidence>
<protein>
    <submittedName>
        <fullName evidence="9">DedA family protein</fullName>
    </submittedName>
</protein>
<evidence type="ECO:0000256" key="2">
    <source>
        <dbReference type="ARBA" id="ARBA00010792"/>
    </source>
</evidence>
<feature type="transmembrane region" description="Helical" evidence="7">
    <location>
        <begin position="179"/>
        <end position="197"/>
    </location>
</feature>